<feature type="region of interest" description="Disordered" evidence="18">
    <location>
        <begin position="1142"/>
        <end position="1166"/>
    </location>
</feature>
<dbReference type="FunFam" id="2.60.40.10:FF:001223">
    <property type="entry name" value="Sidekick cell adhesion molecule 1"/>
    <property type="match status" value="1"/>
</dbReference>
<dbReference type="GO" id="GO:0016020">
    <property type="term" value="C:membrane"/>
    <property type="evidence" value="ECO:0007669"/>
    <property type="project" value="UniProtKB-SubCell"/>
</dbReference>
<dbReference type="CDD" id="cd09826">
    <property type="entry name" value="peroxidasin_like"/>
    <property type="match status" value="1"/>
</dbReference>
<name>V9GW23_9CNID</name>
<dbReference type="PROSITE" id="PS50292">
    <property type="entry name" value="PEROXIDASE_3"/>
    <property type="match status" value="1"/>
</dbReference>
<comment type="cofactor">
    <cofactor evidence="1">
        <name>heme b</name>
        <dbReference type="ChEBI" id="CHEBI:60344"/>
    </cofactor>
</comment>
<evidence type="ECO:0000313" key="20">
    <source>
        <dbReference type="EMBL" id="JAB84481.1"/>
    </source>
</evidence>
<keyword evidence="14" id="KW-0393">Immunoglobulin domain</keyword>
<keyword evidence="8" id="KW-0677">Repeat</keyword>
<comment type="similarity">
    <text evidence="15">Belongs to the peroxidase family. XPO subfamily.</text>
</comment>
<keyword evidence="6 16" id="KW-0479">Metal-binding</keyword>
<dbReference type="GO" id="GO:0046872">
    <property type="term" value="F:metal ion binding"/>
    <property type="evidence" value="ECO:0007669"/>
    <property type="project" value="UniProtKB-KW"/>
</dbReference>
<evidence type="ECO:0000256" key="5">
    <source>
        <dbReference type="ARBA" id="ARBA00022617"/>
    </source>
</evidence>
<dbReference type="Pfam" id="PF13927">
    <property type="entry name" value="Ig_3"/>
    <property type="match status" value="1"/>
</dbReference>
<evidence type="ECO:0000256" key="16">
    <source>
        <dbReference type="PIRSR" id="PIRSR619791-2"/>
    </source>
</evidence>
<dbReference type="InterPro" id="IPR019791">
    <property type="entry name" value="Haem_peroxidase_animal"/>
</dbReference>
<protein>
    <submittedName>
        <fullName evidence="20">Peroxidasin</fullName>
    </submittedName>
</protein>
<evidence type="ECO:0000256" key="4">
    <source>
        <dbReference type="ARBA" id="ARBA00022525"/>
    </source>
</evidence>
<evidence type="ECO:0000256" key="11">
    <source>
        <dbReference type="ARBA" id="ARBA00023136"/>
    </source>
</evidence>
<feature type="compositionally biased region" description="Polar residues" evidence="18">
    <location>
        <begin position="1142"/>
        <end position="1152"/>
    </location>
</feature>
<dbReference type="PANTHER" id="PTHR11475">
    <property type="entry name" value="OXIDASE/PEROXIDASE"/>
    <property type="match status" value="1"/>
</dbReference>
<evidence type="ECO:0000256" key="1">
    <source>
        <dbReference type="ARBA" id="ARBA00001970"/>
    </source>
</evidence>
<organism evidence="20">
    <name type="scientific">Hydractinia polyclina</name>
    <dbReference type="NCBI Taxonomy" id="589945"/>
    <lineage>
        <taxon>Eukaryota</taxon>
        <taxon>Metazoa</taxon>
        <taxon>Cnidaria</taxon>
        <taxon>Hydrozoa</taxon>
        <taxon>Hydroidolina</taxon>
        <taxon>Anthoathecata</taxon>
        <taxon>Filifera</taxon>
        <taxon>Hydractiniidae</taxon>
        <taxon>Hydractinia</taxon>
    </lineage>
</organism>
<dbReference type="Gene3D" id="2.60.40.10">
    <property type="entry name" value="Immunoglobulins"/>
    <property type="match status" value="4"/>
</dbReference>
<feature type="domain" description="Ig-like" evidence="19">
    <location>
        <begin position="61"/>
        <end position="134"/>
    </location>
</feature>
<dbReference type="InterPro" id="IPR013098">
    <property type="entry name" value="Ig_I-set"/>
</dbReference>
<keyword evidence="5 16" id="KW-0349">Heme</keyword>
<dbReference type="Pfam" id="PF03098">
    <property type="entry name" value="An_peroxidase"/>
    <property type="match status" value="1"/>
</dbReference>
<dbReference type="GO" id="GO:0020037">
    <property type="term" value="F:heme binding"/>
    <property type="evidence" value="ECO:0007669"/>
    <property type="project" value="InterPro"/>
</dbReference>
<dbReference type="SMART" id="SM00408">
    <property type="entry name" value="IGc2"/>
    <property type="match status" value="4"/>
</dbReference>
<feature type="domain" description="Ig-like" evidence="19">
    <location>
        <begin position="337"/>
        <end position="423"/>
    </location>
</feature>
<evidence type="ECO:0000256" key="15">
    <source>
        <dbReference type="ARBA" id="ARBA00061342"/>
    </source>
</evidence>
<dbReference type="GO" id="GO:0005576">
    <property type="term" value="C:extracellular region"/>
    <property type="evidence" value="ECO:0007669"/>
    <property type="project" value="UniProtKB-SubCell"/>
</dbReference>
<evidence type="ECO:0000256" key="12">
    <source>
        <dbReference type="ARBA" id="ARBA00023157"/>
    </source>
</evidence>
<feature type="domain" description="Ig-like" evidence="19">
    <location>
        <begin position="154"/>
        <end position="240"/>
    </location>
</feature>
<dbReference type="FunFam" id="2.60.40.10:FF:000032">
    <property type="entry name" value="palladin isoform X1"/>
    <property type="match status" value="1"/>
</dbReference>
<dbReference type="SUPFAM" id="SSF48113">
    <property type="entry name" value="Heme-dependent peroxidases"/>
    <property type="match status" value="1"/>
</dbReference>
<dbReference type="EMBL" id="GANA01000002">
    <property type="protein sequence ID" value="JAB84481.1"/>
    <property type="molecule type" value="mRNA"/>
</dbReference>
<dbReference type="FunFam" id="2.60.40.10:FF:000282">
    <property type="entry name" value="peroxidasin homolog"/>
    <property type="match status" value="1"/>
</dbReference>
<dbReference type="InterPro" id="IPR003599">
    <property type="entry name" value="Ig_sub"/>
</dbReference>
<feature type="binding site" description="axial binding residue" evidence="16">
    <location>
        <position position="880"/>
    </location>
    <ligand>
        <name>heme b</name>
        <dbReference type="ChEBI" id="CHEBI:60344"/>
    </ligand>
    <ligandPart>
        <name>Fe</name>
        <dbReference type="ChEBI" id="CHEBI:18248"/>
    </ligandPart>
</feature>
<comment type="subcellular location">
    <subcellularLocation>
        <location evidence="2">Membrane</location>
    </subcellularLocation>
    <subcellularLocation>
        <location evidence="3">Secreted</location>
    </subcellularLocation>
</comment>
<accession>V9GW23</accession>
<evidence type="ECO:0000256" key="14">
    <source>
        <dbReference type="ARBA" id="ARBA00023319"/>
    </source>
</evidence>
<evidence type="ECO:0000256" key="8">
    <source>
        <dbReference type="ARBA" id="ARBA00022737"/>
    </source>
</evidence>
<evidence type="ECO:0000256" key="7">
    <source>
        <dbReference type="ARBA" id="ARBA00022729"/>
    </source>
</evidence>
<sequence>MKQLRRLKLSSNHIPCTCQFARLVKDITLEGNIHLGATCLYKDVEHQASSLKYSDLGCYKPTFITDLTRQIAVLGGIVKLPCKAEGNPPPEISWLKDGNRINANVSHEFQSDGTLVLSPITVESSGFYQCVAENVIGIKVLGTTVGIVADEVIPTFLETPTNIDAIVDSIALFNCRATGYPRPSVIWVKNGQLIQEEKDRFKLLPTGDLEIQSLQINDAGYYTCRAENNVGSVTHTAKLVVKAPPSFTRTPSNQNILDGETASFKCKATGYPAPAIAWLKDGNRLPSDGKHVVLPSGTLRILYARKENAGTYECQAINVIGVVAVRANLSVRTRIKPKITVKPADMTVQSGNTITFSCAAEGAPKPVIAWRRNGVQVTNGNRFSVNSVTGVIEIKDIGNVDAGRWECVSRNSVGFASDSFSLTVIGPKNGTYEGDRFVVESVKQALLEVDGAIELTKKKLQTFQPRSPADLLALFRFPSPDAIKIARSAEIFEIALDLIQKSVDSGILHKGMKQNYHFNGLVSPERIRLLANLSGCTAHHRLVNCSNLCFHRKYRSYDGSCNNFNHPMWGAALTPFSRLLIPNYENGFNTPIGWNDTQLPSARKVSLDIISSANVTADEQYTHMLMQWGQFLDHDMDFTVASPSTSRFNDGTSCRESCENQQPCFPIKIPEDDPRIKRYKCMEFTRSSAVCGSGSTSVFFDTITPRQQINQITSFIDASNVYGSSEKDAYDLRSFEEDSGYLKQGMHYKDGKFLLPFNQNTPIDCQVNKSESRVPCFLTGDHRGNEQLGLLSMHTLWMRQHNLLARRLRRFNPHWKGEKIYQEARKIVGAQMQHISYTEWLPKILGKQGMAKLGEYTGYNPNVEPTIFNAFATAAFRFGHTLIQPFLARLNKSFDEIPEGNLPLHKAFFSPYRLIEEGGIDPLLRGLFGTPVKDRKATHQPFNSELTEHLFEMAHAVALDLAALNIQRGRDHGLPTYKSWRSICNMSDVNRFEDLKNEIKNKKLREKLKTIYGSVDKIDLIVGGILEDPLPGSNLGPLFMCLISLQFKRLRDGDRFWYENPGVFTPEQLTQIKQTTLSRVICDNSDDIRHVQRDVFTRVTRTSDYTPCSQHPLVDVRFWKECCNGDEACSSSDHTNTLSNYLQENRSSSPQKRSTHRHRRSFTDIDESPFNFNNTVVEETELPVVVGKKQNSKNKNKLRTKIKSMTRKIKKFSRVLKEMKKQLSELRKEILDDSTDSSEASPSKSCVENDIVRDDGEHWFDIFNRKCFCVVSPSFSFVTSSFYCFRVG</sequence>
<dbReference type="FunFam" id="2.60.40.10:FF:000004">
    <property type="entry name" value="DCC isoform 1"/>
    <property type="match status" value="1"/>
</dbReference>
<keyword evidence="7" id="KW-0732">Signal</keyword>
<dbReference type="FunFam" id="1.10.640.10:FF:000001">
    <property type="entry name" value="Peroxidasin homolog"/>
    <property type="match status" value="1"/>
</dbReference>
<evidence type="ECO:0000256" key="3">
    <source>
        <dbReference type="ARBA" id="ARBA00004613"/>
    </source>
</evidence>
<evidence type="ECO:0000256" key="18">
    <source>
        <dbReference type="SAM" id="MobiDB-lite"/>
    </source>
</evidence>
<dbReference type="PRINTS" id="PR00457">
    <property type="entry name" value="ANPEROXIDASE"/>
</dbReference>
<dbReference type="Pfam" id="PF07679">
    <property type="entry name" value="I-set"/>
    <property type="match status" value="3"/>
</dbReference>
<dbReference type="GO" id="GO:0006979">
    <property type="term" value="P:response to oxidative stress"/>
    <property type="evidence" value="ECO:0007669"/>
    <property type="project" value="InterPro"/>
</dbReference>
<dbReference type="InterPro" id="IPR003598">
    <property type="entry name" value="Ig_sub2"/>
</dbReference>
<keyword evidence="4" id="KW-0964">Secreted</keyword>
<keyword evidence="11" id="KW-0472">Membrane</keyword>
<feature type="coiled-coil region" evidence="17">
    <location>
        <begin position="1202"/>
        <end position="1236"/>
    </location>
</feature>
<keyword evidence="9" id="KW-0560">Oxidoreductase</keyword>
<keyword evidence="17" id="KW-0175">Coiled coil</keyword>
<dbReference type="SUPFAM" id="SSF48726">
    <property type="entry name" value="Immunoglobulin"/>
    <property type="match status" value="4"/>
</dbReference>
<dbReference type="InterPro" id="IPR036179">
    <property type="entry name" value="Ig-like_dom_sf"/>
</dbReference>
<dbReference type="InterPro" id="IPR013783">
    <property type="entry name" value="Ig-like_fold"/>
</dbReference>
<evidence type="ECO:0000259" key="19">
    <source>
        <dbReference type="PROSITE" id="PS50835"/>
    </source>
</evidence>
<dbReference type="GO" id="GO:0004601">
    <property type="term" value="F:peroxidase activity"/>
    <property type="evidence" value="ECO:0007669"/>
    <property type="project" value="InterPro"/>
</dbReference>
<dbReference type="InterPro" id="IPR037120">
    <property type="entry name" value="Haem_peroxidase_sf_animal"/>
</dbReference>
<evidence type="ECO:0000256" key="17">
    <source>
        <dbReference type="SAM" id="Coils"/>
    </source>
</evidence>
<evidence type="ECO:0000256" key="2">
    <source>
        <dbReference type="ARBA" id="ARBA00004370"/>
    </source>
</evidence>
<dbReference type="PROSITE" id="PS50835">
    <property type="entry name" value="IG_LIKE"/>
    <property type="match status" value="4"/>
</dbReference>
<dbReference type="Gene3D" id="1.10.640.10">
    <property type="entry name" value="Haem peroxidase domain superfamily, animal type"/>
    <property type="match status" value="1"/>
</dbReference>
<keyword evidence="13" id="KW-0325">Glycoprotein</keyword>
<dbReference type="SMART" id="SM00409">
    <property type="entry name" value="IG"/>
    <property type="match status" value="4"/>
</dbReference>
<reference evidence="20" key="1">
    <citation type="journal article" date="2014" name="Proc. Natl. Acad. Sci. U.S.A.">
        <title>A unique covalent bond in basement membrane is a primordial innovation for tissue evolution.</title>
        <authorList>
            <consortium name="Aspirnauts"/>
            <person name="Fidler A.L."/>
            <person name="Vanacore R.M."/>
            <person name="Chetyrkin S.V."/>
            <person name="Pedchenko V.K."/>
            <person name="Bhave G."/>
            <person name="Yin V.P."/>
            <person name="Stothers C.L."/>
            <person name="Rose K.L."/>
            <person name="McDonald W.H."/>
            <person name="Clark T.A."/>
            <person name="Borza D.B."/>
            <person name="Steele R.E."/>
            <person name="Ivy M.T."/>
            <person name="Hudson J.K."/>
            <person name="Hudson B.G."/>
        </authorList>
    </citation>
    <scope>NUCLEOTIDE SEQUENCE</scope>
</reference>
<dbReference type="InterPro" id="IPR007110">
    <property type="entry name" value="Ig-like_dom"/>
</dbReference>
<evidence type="ECO:0000256" key="10">
    <source>
        <dbReference type="ARBA" id="ARBA00023004"/>
    </source>
</evidence>
<feature type="domain" description="Ig-like" evidence="19">
    <location>
        <begin position="245"/>
        <end position="330"/>
    </location>
</feature>
<dbReference type="PANTHER" id="PTHR11475:SF58">
    <property type="entry name" value="PEROXIDASIN"/>
    <property type="match status" value="1"/>
</dbReference>
<dbReference type="InterPro" id="IPR034824">
    <property type="entry name" value="Peroxidasin_peroxidase"/>
</dbReference>
<evidence type="ECO:0000256" key="6">
    <source>
        <dbReference type="ARBA" id="ARBA00022723"/>
    </source>
</evidence>
<keyword evidence="10 16" id="KW-0408">Iron</keyword>
<keyword evidence="12" id="KW-1015">Disulfide bond</keyword>
<evidence type="ECO:0000256" key="9">
    <source>
        <dbReference type="ARBA" id="ARBA00023002"/>
    </source>
</evidence>
<evidence type="ECO:0000256" key="13">
    <source>
        <dbReference type="ARBA" id="ARBA00023180"/>
    </source>
</evidence>
<dbReference type="InterPro" id="IPR010255">
    <property type="entry name" value="Haem_peroxidase_sf"/>
</dbReference>
<proteinExistence type="evidence at transcript level"/>